<evidence type="ECO:0000256" key="1">
    <source>
        <dbReference type="SAM" id="MobiDB-lite"/>
    </source>
</evidence>
<dbReference type="PANTHER" id="PTHR35046">
    <property type="entry name" value="ZINC KNUCKLE (CCHC-TYPE) FAMILY PROTEIN"/>
    <property type="match status" value="1"/>
</dbReference>
<feature type="compositionally biased region" description="Basic and acidic residues" evidence="1">
    <location>
        <begin position="122"/>
        <end position="133"/>
    </location>
</feature>
<gene>
    <name evidence="3" type="ORF">CR513_19922</name>
</gene>
<reference evidence="3" key="1">
    <citation type="submission" date="2018-05" db="EMBL/GenBank/DDBJ databases">
        <title>Draft genome of Mucuna pruriens seed.</title>
        <authorList>
            <person name="Nnadi N.E."/>
            <person name="Vos R."/>
            <person name="Hasami M.H."/>
            <person name="Devisetty U.K."/>
            <person name="Aguiy J.C."/>
        </authorList>
    </citation>
    <scope>NUCLEOTIDE SEQUENCE [LARGE SCALE GENOMIC DNA]</scope>
    <source>
        <strain evidence="3">JCA_2017</strain>
    </source>
</reference>
<dbReference type="Proteomes" id="UP000257109">
    <property type="component" value="Unassembled WGS sequence"/>
</dbReference>
<sequence>MRRAFIESWKELKREMRERFVLCYYKRDLFIKLQRIFQDTKSVEEYYKEIEVTLIRAQIFESQEVIMARFFNGLNRHIQDVVELHEYTSICTLVHQASKVETQIGRPVKKVYPTISSIWKGKERRDEKPLKRDKSPKKGSTPFKGHNEECLEKGHIASQCINKRTMILRDKEDIEKETSTSRSEGGYSSEEVPYEGDLLMVRRLMSAFIKDDQSQRENIFHSRCMIQGKVFSLIIDGGCSVNVVSQRLVDKFLLFPTLSPINFNG</sequence>
<feature type="region of interest" description="Disordered" evidence="1">
    <location>
        <begin position="171"/>
        <end position="190"/>
    </location>
</feature>
<dbReference type="Pfam" id="PF03732">
    <property type="entry name" value="Retrotrans_gag"/>
    <property type="match status" value="1"/>
</dbReference>
<feature type="domain" description="Retrotransposon gag" evidence="2">
    <location>
        <begin position="6"/>
        <end position="76"/>
    </location>
</feature>
<dbReference type="OrthoDB" id="9446450at2759"/>
<evidence type="ECO:0000313" key="3">
    <source>
        <dbReference type="EMBL" id="RDX97316.1"/>
    </source>
</evidence>
<dbReference type="PANTHER" id="PTHR35046:SF9">
    <property type="entry name" value="RNA-DIRECTED DNA POLYMERASE"/>
    <property type="match status" value="1"/>
</dbReference>
<comment type="caution">
    <text evidence="3">The sequence shown here is derived from an EMBL/GenBank/DDBJ whole genome shotgun (WGS) entry which is preliminary data.</text>
</comment>
<dbReference type="InterPro" id="IPR005162">
    <property type="entry name" value="Retrotrans_gag_dom"/>
</dbReference>
<feature type="region of interest" description="Disordered" evidence="1">
    <location>
        <begin position="122"/>
        <end position="147"/>
    </location>
</feature>
<name>A0A371H3Q6_MUCPR</name>
<proteinExistence type="predicted"/>
<evidence type="ECO:0000259" key="2">
    <source>
        <dbReference type="Pfam" id="PF03732"/>
    </source>
</evidence>
<feature type="non-terminal residue" evidence="3">
    <location>
        <position position="265"/>
    </location>
</feature>
<accession>A0A371H3Q6</accession>
<keyword evidence="4" id="KW-1185">Reference proteome</keyword>
<evidence type="ECO:0000313" key="4">
    <source>
        <dbReference type="Proteomes" id="UP000257109"/>
    </source>
</evidence>
<organism evidence="3 4">
    <name type="scientific">Mucuna pruriens</name>
    <name type="common">Velvet bean</name>
    <name type="synonym">Dolichos pruriens</name>
    <dbReference type="NCBI Taxonomy" id="157652"/>
    <lineage>
        <taxon>Eukaryota</taxon>
        <taxon>Viridiplantae</taxon>
        <taxon>Streptophyta</taxon>
        <taxon>Embryophyta</taxon>
        <taxon>Tracheophyta</taxon>
        <taxon>Spermatophyta</taxon>
        <taxon>Magnoliopsida</taxon>
        <taxon>eudicotyledons</taxon>
        <taxon>Gunneridae</taxon>
        <taxon>Pentapetalae</taxon>
        <taxon>rosids</taxon>
        <taxon>fabids</taxon>
        <taxon>Fabales</taxon>
        <taxon>Fabaceae</taxon>
        <taxon>Papilionoideae</taxon>
        <taxon>50 kb inversion clade</taxon>
        <taxon>NPAAA clade</taxon>
        <taxon>indigoferoid/millettioid clade</taxon>
        <taxon>Phaseoleae</taxon>
        <taxon>Mucuna</taxon>
    </lineage>
</organism>
<protein>
    <recommendedName>
        <fullName evidence="2">Retrotransposon gag domain-containing protein</fullName>
    </recommendedName>
</protein>
<dbReference type="EMBL" id="QJKJ01003685">
    <property type="protein sequence ID" value="RDX97316.1"/>
    <property type="molecule type" value="Genomic_DNA"/>
</dbReference>
<dbReference type="AlphaFoldDB" id="A0A371H3Q6"/>